<dbReference type="AlphaFoldDB" id="A0AAD3D1T9"/>
<feature type="repeat" description="WD" evidence="3">
    <location>
        <begin position="275"/>
        <end position="316"/>
    </location>
</feature>
<feature type="repeat" description="WD" evidence="3">
    <location>
        <begin position="66"/>
        <end position="94"/>
    </location>
</feature>
<dbReference type="PROSITE" id="PS00678">
    <property type="entry name" value="WD_REPEATS_1"/>
    <property type="match status" value="5"/>
</dbReference>
<evidence type="ECO:0000313" key="6">
    <source>
        <dbReference type="EMBL" id="GFH56113.1"/>
    </source>
</evidence>
<feature type="compositionally biased region" description="Low complexity" evidence="4">
    <location>
        <begin position="25"/>
        <end position="38"/>
    </location>
</feature>
<dbReference type="Gene3D" id="2.130.10.10">
    <property type="entry name" value="YVTN repeat-like/Quinoprotein amine dehydrogenase"/>
    <property type="match status" value="1"/>
</dbReference>
<evidence type="ECO:0000256" key="4">
    <source>
        <dbReference type="SAM" id="MobiDB-lite"/>
    </source>
</evidence>
<feature type="repeat" description="WD" evidence="3">
    <location>
        <begin position="115"/>
        <end position="157"/>
    </location>
</feature>
<feature type="repeat" description="WD" evidence="3">
    <location>
        <begin position="366"/>
        <end position="394"/>
    </location>
</feature>
<dbReference type="PANTHER" id="PTHR22847">
    <property type="entry name" value="WD40 REPEAT PROTEIN"/>
    <property type="match status" value="1"/>
</dbReference>
<keyword evidence="2" id="KW-0677">Repeat</keyword>
<proteinExistence type="predicted"/>
<dbReference type="GO" id="GO:0048188">
    <property type="term" value="C:Set1C/COMPASS complex"/>
    <property type="evidence" value="ECO:0007669"/>
    <property type="project" value="TreeGrafter"/>
</dbReference>
<organism evidence="6 7">
    <name type="scientific">Chaetoceros tenuissimus</name>
    <dbReference type="NCBI Taxonomy" id="426638"/>
    <lineage>
        <taxon>Eukaryota</taxon>
        <taxon>Sar</taxon>
        <taxon>Stramenopiles</taxon>
        <taxon>Ochrophyta</taxon>
        <taxon>Bacillariophyta</taxon>
        <taxon>Coscinodiscophyceae</taxon>
        <taxon>Chaetocerotophycidae</taxon>
        <taxon>Chaetocerotales</taxon>
        <taxon>Chaetocerotaceae</taxon>
        <taxon>Chaetoceros</taxon>
    </lineage>
</organism>
<feature type="domain" description="WDR5-like beta-propeller" evidence="5">
    <location>
        <begin position="52"/>
        <end position="428"/>
    </location>
</feature>
<evidence type="ECO:0000313" key="7">
    <source>
        <dbReference type="Proteomes" id="UP001054902"/>
    </source>
</evidence>
<reference evidence="6 7" key="1">
    <citation type="journal article" date="2021" name="Sci. Rep.">
        <title>The genome of the diatom Chaetoceros tenuissimus carries an ancient integrated fragment of an extant virus.</title>
        <authorList>
            <person name="Hongo Y."/>
            <person name="Kimura K."/>
            <person name="Takaki Y."/>
            <person name="Yoshida Y."/>
            <person name="Baba S."/>
            <person name="Kobayashi G."/>
            <person name="Nagasaki K."/>
            <person name="Hano T."/>
            <person name="Tomaru Y."/>
        </authorList>
    </citation>
    <scope>NUCLEOTIDE SEQUENCE [LARGE SCALE GENOMIC DNA]</scope>
    <source>
        <strain evidence="6 7">NIES-3715</strain>
    </source>
</reference>
<accession>A0AAD3D1T9</accession>
<evidence type="ECO:0000256" key="1">
    <source>
        <dbReference type="ARBA" id="ARBA00022574"/>
    </source>
</evidence>
<feature type="repeat" description="WD" evidence="3">
    <location>
        <begin position="232"/>
        <end position="273"/>
    </location>
</feature>
<sequence length="433" mass="46397">MTSAIGTKRPASELAEDMREAPALSSEATSTKTTSESATNNEIYECIPVHGQHNKAVSCVSFAPSIRNISSSHDNVVCASASADGTVRIWDITNHIHEPRSSTQKSEAILPAAVVSGHSKGINDIAWSPRTPGLMATASDDKTLRIWDVTRSSDANSPFANSILGSPSTGTGSELQSHYHDAISDALVEFKGHSNFCFSVKFSPQGNLIASGSFDETVKVWDVRTGECVSTLPAHSDPVTGVDFNRDGTCIVSSSHDGLMRIWDVATGECLKTIYAEGNPPVTFVKYSPNGKFVLSGMLDGKLRLWNVTGNDSRNPTNILPLTHSSKDYLSIGLSSSQGRGGQCTKTYGGHVNSKYCIFSAFSVANPKRQSIVTGSEDGNVHIYDLQTRNTVQVLKAHDDACLAVAAHDKKEILASGGMTKDRTVKFWAPKSL</sequence>
<dbReference type="InterPro" id="IPR019775">
    <property type="entry name" value="WD40_repeat_CS"/>
</dbReference>
<feature type="region of interest" description="Disordered" evidence="4">
    <location>
        <begin position="1"/>
        <end position="38"/>
    </location>
</feature>
<evidence type="ECO:0000256" key="2">
    <source>
        <dbReference type="ARBA" id="ARBA00022737"/>
    </source>
</evidence>
<name>A0AAD3D1T9_9STRA</name>
<dbReference type="InterPro" id="IPR020472">
    <property type="entry name" value="WD40_PAC1"/>
</dbReference>
<feature type="repeat" description="WD" evidence="3">
    <location>
        <begin position="190"/>
        <end position="231"/>
    </location>
</feature>
<keyword evidence="7" id="KW-1185">Reference proteome</keyword>
<dbReference type="SUPFAM" id="SSF50978">
    <property type="entry name" value="WD40 repeat-like"/>
    <property type="match status" value="1"/>
</dbReference>
<dbReference type="InterPro" id="IPR015943">
    <property type="entry name" value="WD40/YVTN_repeat-like_dom_sf"/>
</dbReference>
<protein>
    <recommendedName>
        <fullName evidence="5">WDR5-like beta-propeller domain-containing protein</fullName>
    </recommendedName>
</protein>
<dbReference type="InterPro" id="IPR059122">
    <property type="entry name" value="Beta-prop_WDR5-like"/>
</dbReference>
<dbReference type="GO" id="GO:0042393">
    <property type="term" value="F:histone binding"/>
    <property type="evidence" value="ECO:0007669"/>
    <property type="project" value="TreeGrafter"/>
</dbReference>
<dbReference type="InterPro" id="IPR001680">
    <property type="entry name" value="WD40_rpt"/>
</dbReference>
<dbReference type="PROSITE" id="PS50082">
    <property type="entry name" value="WD_REPEATS_2"/>
    <property type="match status" value="6"/>
</dbReference>
<dbReference type="CDD" id="cd00200">
    <property type="entry name" value="WD40"/>
    <property type="match status" value="1"/>
</dbReference>
<evidence type="ECO:0000256" key="3">
    <source>
        <dbReference type="PROSITE-ProRule" id="PRU00221"/>
    </source>
</evidence>
<dbReference type="EMBL" id="BLLK01000051">
    <property type="protein sequence ID" value="GFH56113.1"/>
    <property type="molecule type" value="Genomic_DNA"/>
</dbReference>
<keyword evidence="1 3" id="KW-0853">WD repeat</keyword>
<dbReference type="PRINTS" id="PR00320">
    <property type="entry name" value="GPROTEINBRPT"/>
</dbReference>
<dbReference type="PANTHER" id="PTHR22847:SF637">
    <property type="entry name" value="WD REPEAT DOMAIN 5B"/>
    <property type="match status" value="1"/>
</dbReference>
<dbReference type="Proteomes" id="UP001054902">
    <property type="component" value="Unassembled WGS sequence"/>
</dbReference>
<dbReference type="Pfam" id="PF25175">
    <property type="entry name" value="Beta-prop_WDR5"/>
    <property type="match status" value="1"/>
</dbReference>
<dbReference type="InterPro" id="IPR036322">
    <property type="entry name" value="WD40_repeat_dom_sf"/>
</dbReference>
<dbReference type="SMART" id="SM00320">
    <property type="entry name" value="WD40"/>
    <property type="match status" value="7"/>
</dbReference>
<gene>
    <name evidence="6" type="ORF">CTEN210_12589</name>
</gene>
<comment type="caution">
    <text evidence="6">The sequence shown here is derived from an EMBL/GenBank/DDBJ whole genome shotgun (WGS) entry which is preliminary data.</text>
</comment>
<evidence type="ECO:0000259" key="5">
    <source>
        <dbReference type="Pfam" id="PF25175"/>
    </source>
</evidence>
<dbReference type="PROSITE" id="PS50294">
    <property type="entry name" value="WD_REPEATS_REGION"/>
    <property type="match status" value="4"/>
</dbReference>